<evidence type="ECO:0000313" key="1">
    <source>
        <dbReference type="EMBL" id="VDO65481.1"/>
    </source>
</evidence>
<organism evidence="1 2">
    <name type="scientific">Haemonchus placei</name>
    <name type="common">Barber's pole worm</name>
    <dbReference type="NCBI Taxonomy" id="6290"/>
    <lineage>
        <taxon>Eukaryota</taxon>
        <taxon>Metazoa</taxon>
        <taxon>Ecdysozoa</taxon>
        <taxon>Nematoda</taxon>
        <taxon>Chromadorea</taxon>
        <taxon>Rhabditida</taxon>
        <taxon>Rhabditina</taxon>
        <taxon>Rhabditomorpha</taxon>
        <taxon>Strongyloidea</taxon>
        <taxon>Trichostrongylidae</taxon>
        <taxon>Haemonchus</taxon>
    </lineage>
</organism>
<name>A0A3P7WVZ0_HAEPC</name>
<dbReference type="Proteomes" id="UP000268014">
    <property type="component" value="Unassembled WGS sequence"/>
</dbReference>
<dbReference type="AlphaFoldDB" id="A0A3P7WVZ0"/>
<proteinExistence type="predicted"/>
<protein>
    <submittedName>
        <fullName evidence="1">Uncharacterized protein</fullName>
    </submittedName>
</protein>
<evidence type="ECO:0000313" key="2">
    <source>
        <dbReference type="Proteomes" id="UP000268014"/>
    </source>
</evidence>
<reference evidence="1 2" key="1">
    <citation type="submission" date="2018-11" db="EMBL/GenBank/DDBJ databases">
        <authorList>
            <consortium name="Pathogen Informatics"/>
        </authorList>
    </citation>
    <scope>NUCLEOTIDE SEQUENCE [LARGE SCALE GENOMIC DNA]</scope>
    <source>
        <strain evidence="1 2">MHpl1</strain>
    </source>
</reference>
<keyword evidence="2" id="KW-1185">Reference proteome</keyword>
<gene>
    <name evidence="1" type="ORF">HPLM_LOCUS17516</name>
</gene>
<accession>A0A3P7WVZ0</accession>
<sequence>MKLFTFCNADAVSPFAGFEDPLGFPILELISGFNLFDGAPLGLSPPDSYHES</sequence>
<dbReference type="EMBL" id="UZAF01020005">
    <property type="protein sequence ID" value="VDO65481.1"/>
    <property type="molecule type" value="Genomic_DNA"/>
</dbReference>